<keyword evidence="1" id="KW-1133">Transmembrane helix</keyword>
<evidence type="ECO:0000313" key="4">
    <source>
        <dbReference type="Proteomes" id="UP000053244"/>
    </source>
</evidence>
<dbReference type="AlphaFoldDB" id="A0A0X3UNZ9"/>
<keyword evidence="4" id="KW-1185">Reference proteome</keyword>
<evidence type="ECO:0000313" key="3">
    <source>
        <dbReference type="EMBL" id="KUL34220.1"/>
    </source>
</evidence>
<proteinExistence type="predicted"/>
<dbReference type="RefSeq" id="WP_232344156.1">
    <property type="nucleotide sequence ID" value="NZ_LLZH01000122.1"/>
</dbReference>
<feature type="transmembrane region" description="Helical" evidence="1">
    <location>
        <begin position="6"/>
        <end position="28"/>
    </location>
</feature>
<dbReference type="InterPro" id="IPR027381">
    <property type="entry name" value="LytR/CpsA/Psr_C"/>
</dbReference>
<name>A0A0X3UNZ9_9ACTN</name>
<feature type="domain" description="LytR/CpsA/Psr regulator C-terminal" evidence="2">
    <location>
        <begin position="57"/>
        <end position="144"/>
    </location>
</feature>
<dbReference type="Gene3D" id="3.30.70.2390">
    <property type="match status" value="1"/>
</dbReference>
<dbReference type="Proteomes" id="UP000053244">
    <property type="component" value="Unassembled WGS sequence"/>
</dbReference>
<dbReference type="EMBL" id="LLZH01000122">
    <property type="protein sequence ID" value="KUL34220.1"/>
    <property type="molecule type" value="Genomic_DNA"/>
</dbReference>
<evidence type="ECO:0000256" key="1">
    <source>
        <dbReference type="SAM" id="Phobius"/>
    </source>
</evidence>
<organism evidence="3 4">
    <name type="scientific">Actinoplanes awajinensis subsp. mycoplanecinus</name>
    <dbReference type="NCBI Taxonomy" id="135947"/>
    <lineage>
        <taxon>Bacteria</taxon>
        <taxon>Bacillati</taxon>
        <taxon>Actinomycetota</taxon>
        <taxon>Actinomycetes</taxon>
        <taxon>Micromonosporales</taxon>
        <taxon>Micromonosporaceae</taxon>
        <taxon>Actinoplanes</taxon>
    </lineage>
</organism>
<reference evidence="3 4" key="1">
    <citation type="submission" date="2015-10" db="EMBL/GenBank/DDBJ databases">
        <authorList>
            <person name="Gilbert D.G."/>
        </authorList>
    </citation>
    <scope>NUCLEOTIDE SEQUENCE [LARGE SCALE GENOMIC DNA]</scope>
    <source>
        <strain evidence="3 4">NRRL B-16712</strain>
    </source>
</reference>
<protein>
    <recommendedName>
        <fullName evidence="2">LytR/CpsA/Psr regulator C-terminal domain-containing protein</fullName>
    </recommendedName>
</protein>
<dbReference type="Pfam" id="PF13399">
    <property type="entry name" value="LytR_C"/>
    <property type="match status" value="1"/>
</dbReference>
<evidence type="ECO:0000259" key="2">
    <source>
        <dbReference type="Pfam" id="PF13399"/>
    </source>
</evidence>
<comment type="caution">
    <text evidence="3">The sequence shown here is derived from an EMBL/GenBank/DDBJ whole genome shotgun (WGS) entry which is preliminary data.</text>
</comment>
<keyword evidence="1" id="KW-0812">Transmembrane</keyword>
<accession>A0A0X3UNZ9</accession>
<gene>
    <name evidence="3" type="ORF">ADL15_16405</name>
</gene>
<sequence length="172" mass="18292">MSYARIRAYLVIGFLAVAAIIVVVVSLVRDTQGTAAADDCPAGAVRVNLTLPDEPSEVKIRVLNGTKTAGLADQVTADFKGRGFVVQKPGKSKTKVKQVAVIQFGPKTVGAAQWIRAFFLGQAEPVFVPTRTTDVIDVLVGDQYRQLATFTEVNQSMAQISSPSLPPGTCTV</sequence>
<keyword evidence="1" id="KW-0472">Membrane</keyword>